<dbReference type="GO" id="GO:0006412">
    <property type="term" value="P:translation"/>
    <property type="evidence" value="ECO:0007669"/>
    <property type="project" value="UniProtKB-KW"/>
</dbReference>
<protein>
    <submittedName>
        <fullName evidence="7">Glutamyl-tRNA synthetase</fullName>
        <ecNumber evidence="7">6.1.1.17</ecNumber>
    </submittedName>
</protein>
<dbReference type="InterPro" id="IPR045462">
    <property type="entry name" value="aa-tRNA-synth_I_cd-bd"/>
</dbReference>
<keyword evidence="4" id="KW-0648">Protein biosynthesis</keyword>
<dbReference type="InterPro" id="IPR008925">
    <property type="entry name" value="aa_tRNA-synth_I_cd-bd_sf"/>
</dbReference>
<evidence type="ECO:0000256" key="4">
    <source>
        <dbReference type="ARBA" id="ARBA00022917"/>
    </source>
</evidence>
<keyword evidence="5 7" id="KW-0030">Aminoacyl-tRNA synthetase</keyword>
<dbReference type="EC" id="6.1.1.17" evidence="7"/>
<feature type="domain" description="Aminoacyl-tRNA synthetase class I anticodon-binding" evidence="6">
    <location>
        <begin position="3"/>
        <end position="85"/>
    </location>
</feature>
<dbReference type="EMBL" id="UASK01000009">
    <property type="protein sequence ID" value="SPX42708.1"/>
    <property type="molecule type" value="Genomic_DNA"/>
</dbReference>
<dbReference type="GO" id="GO:0005524">
    <property type="term" value="F:ATP binding"/>
    <property type="evidence" value="ECO:0007669"/>
    <property type="project" value="UniProtKB-KW"/>
</dbReference>
<accession>A0A2X1PNQ5</accession>
<organism evidence="7 8">
    <name type="scientific">Haemophilus influenzae</name>
    <dbReference type="NCBI Taxonomy" id="727"/>
    <lineage>
        <taxon>Bacteria</taxon>
        <taxon>Pseudomonadati</taxon>
        <taxon>Pseudomonadota</taxon>
        <taxon>Gammaproteobacteria</taxon>
        <taxon>Pasteurellales</taxon>
        <taxon>Pasteurellaceae</taxon>
        <taxon>Haemophilus</taxon>
    </lineage>
</organism>
<keyword evidence="3" id="KW-0067">ATP-binding</keyword>
<dbReference type="SUPFAM" id="SSF48163">
    <property type="entry name" value="An anticodon-binding domain of class I aminoacyl-tRNA synthetases"/>
    <property type="match status" value="1"/>
</dbReference>
<evidence type="ECO:0000256" key="2">
    <source>
        <dbReference type="ARBA" id="ARBA00022741"/>
    </source>
</evidence>
<dbReference type="AlphaFoldDB" id="A0A2X1PNQ5"/>
<evidence type="ECO:0000313" key="7">
    <source>
        <dbReference type="EMBL" id="SPX42708.1"/>
    </source>
</evidence>
<evidence type="ECO:0000256" key="1">
    <source>
        <dbReference type="ARBA" id="ARBA00022598"/>
    </source>
</evidence>
<proteinExistence type="predicted"/>
<dbReference type="Pfam" id="PF19269">
    <property type="entry name" value="Anticodon_2"/>
    <property type="match status" value="1"/>
</dbReference>
<evidence type="ECO:0000256" key="3">
    <source>
        <dbReference type="ARBA" id="ARBA00022840"/>
    </source>
</evidence>
<dbReference type="GO" id="GO:0000049">
    <property type="term" value="F:tRNA binding"/>
    <property type="evidence" value="ECO:0007669"/>
    <property type="project" value="InterPro"/>
</dbReference>
<keyword evidence="2" id="KW-0547">Nucleotide-binding</keyword>
<dbReference type="InterPro" id="IPR020751">
    <property type="entry name" value="aa-tRNA-synth_I_codon-bd_sub2"/>
</dbReference>
<sequence length="94" mass="10089">MKTFDEPAAKKHFKGNAVEALTKIKEKLTALSSWDLHSTHEAIEQTAAELEVGMGKVGMPLRVAVTGSGQSPSMDVTLVGIGRGSCTYTYSARY</sequence>
<evidence type="ECO:0000256" key="5">
    <source>
        <dbReference type="ARBA" id="ARBA00023146"/>
    </source>
</evidence>
<evidence type="ECO:0000259" key="6">
    <source>
        <dbReference type="Pfam" id="PF19269"/>
    </source>
</evidence>
<dbReference type="Proteomes" id="UP000249936">
    <property type="component" value="Unassembled WGS sequence"/>
</dbReference>
<dbReference type="GO" id="GO:0004818">
    <property type="term" value="F:glutamate-tRNA ligase activity"/>
    <property type="evidence" value="ECO:0007669"/>
    <property type="project" value="UniProtKB-EC"/>
</dbReference>
<evidence type="ECO:0000313" key="8">
    <source>
        <dbReference type="Proteomes" id="UP000249936"/>
    </source>
</evidence>
<dbReference type="Gene3D" id="1.10.10.350">
    <property type="match status" value="1"/>
</dbReference>
<gene>
    <name evidence="7" type="primary">gltX_5</name>
    <name evidence="7" type="ORF">NCTC11872_02352</name>
</gene>
<keyword evidence="1 7" id="KW-0436">Ligase</keyword>
<name>A0A2X1PNQ5_HAEIF</name>
<reference evidence="7 8" key="1">
    <citation type="submission" date="2018-06" db="EMBL/GenBank/DDBJ databases">
        <authorList>
            <consortium name="Pathogen Informatics"/>
            <person name="Doyle S."/>
        </authorList>
    </citation>
    <scope>NUCLEOTIDE SEQUENCE [LARGE SCALE GENOMIC DNA]</scope>
    <source>
        <strain evidence="7 8">NCTC11872</strain>
    </source>
</reference>